<dbReference type="AlphaFoldDB" id="A0A4Q7RCG1"/>
<dbReference type="OrthoDB" id="5461251at2"/>
<gene>
    <name evidence="2" type="ORF">EV147_4693</name>
</gene>
<evidence type="ECO:0000313" key="2">
    <source>
        <dbReference type="EMBL" id="RZT30845.1"/>
    </source>
</evidence>
<proteinExistence type="predicted"/>
<feature type="chain" id="PRO_5020657096" description="EF-hand domain-containing protein" evidence="1">
    <location>
        <begin position="20"/>
        <end position="99"/>
    </location>
</feature>
<accession>A0A4Q7RCG1</accession>
<organism evidence="2 3">
    <name type="scientific">Cupriavidus agavae</name>
    <dbReference type="NCBI Taxonomy" id="1001822"/>
    <lineage>
        <taxon>Bacteria</taxon>
        <taxon>Pseudomonadati</taxon>
        <taxon>Pseudomonadota</taxon>
        <taxon>Betaproteobacteria</taxon>
        <taxon>Burkholderiales</taxon>
        <taxon>Burkholderiaceae</taxon>
        <taxon>Cupriavidus</taxon>
    </lineage>
</organism>
<sequence>MKKMIAVLILCIVSAGASAQGMPMAGGGDRTARAEQVLTQLETRFAAANTTRDGKLTREQAQAGMPMVARHFDEIDTQRHGYITLPQIEVFMAQRMKQR</sequence>
<comment type="caution">
    <text evidence="2">The sequence shown here is derived from an EMBL/GenBank/DDBJ whole genome shotgun (WGS) entry which is preliminary data.</text>
</comment>
<dbReference type="RefSeq" id="WP_130393585.1">
    <property type="nucleotide sequence ID" value="NZ_SGXM01000010.1"/>
</dbReference>
<evidence type="ECO:0000256" key="1">
    <source>
        <dbReference type="SAM" id="SignalP"/>
    </source>
</evidence>
<dbReference type="SUPFAM" id="SSF47473">
    <property type="entry name" value="EF-hand"/>
    <property type="match status" value="1"/>
</dbReference>
<protein>
    <recommendedName>
        <fullName evidence="4">EF-hand domain-containing protein</fullName>
    </recommendedName>
</protein>
<dbReference type="Proteomes" id="UP000291078">
    <property type="component" value="Unassembled WGS sequence"/>
</dbReference>
<evidence type="ECO:0000313" key="3">
    <source>
        <dbReference type="Proteomes" id="UP000291078"/>
    </source>
</evidence>
<keyword evidence="3" id="KW-1185">Reference proteome</keyword>
<name>A0A4Q7RCG1_9BURK</name>
<keyword evidence="1" id="KW-0732">Signal</keyword>
<dbReference type="InterPro" id="IPR011992">
    <property type="entry name" value="EF-hand-dom_pair"/>
</dbReference>
<dbReference type="EMBL" id="SGXM01000010">
    <property type="protein sequence ID" value="RZT30845.1"/>
    <property type="molecule type" value="Genomic_DNA"/>
</dbReference>
<feature type="signal peptide" evidence="1">
    <location>
        <begin position="1"/>
        <end position="19"/>
    </location>
</feature>
<reference evidence="2 3" key="1">
    <citation type="journal article" date="2015" name="Stand. Genomic Sci.">
        <title>Genomic Encyclopedia of Bacterial and Archaeal Type Strains, Phase III: the genomes of soil and plant-associated and newly described type strains.</title>
        <authorList>
            <person name="Whitman W.B."/>
            <person name="Woyke T."/>
            <person name="Klenk H.P."/>
            <person name="Zhou Y."/>
            <person name="Lilburn T.G."/>
            <person name="Beck B.J."/>
            <person name="De Vos P."/>
            <person name="Vandamme P."/>
            <person name="Eisen J.A."/>
            <person name="Garrity G."/>
            <person name="Hugenholtz P."/>
            <person name="Kyrpides N.C."/>
        </authorList>
    </citation>
    <scope>NUCLEOTIDE SEQUENCE [LARGE SCALE GENOMIC DNA]</scope>
    <source>
        <strain evidence="2 3">ASC-9842</strain>
    </source>
</reference>
<evidence type="ECO:0008006" key="4">
    <source>
        <dbReference type="Google" id="ProtNLM"/>
    </source>
</evidence>